<dbReference type="SUPFAM" id="SSF52540">
    <property type="entry name" value="P-loop containing nucleoside triphosphate hydrolases"/>
    <property type="match status" value="1"/>
</dbReference>
<dbReference type="RefSeq" id="YP_010799747.1">
    <property type="nucleotide sequence ID" value="NC_076689.1"/>
</dbReference>
<dbReference type="Gene3D" id="3.40.50.300">
    <property type="entry name" value="P-loop containing nucleotide triphosphate hydrolases"/>
    <property type="match status" value="2"/>
</dbReference>
<name>A0AAE6HX72_9VIRU</name>
<dbReference type="KEGG" id="vg:80538177"/>
<dbReference type="Pfam" id="PF04851">
    <property type="entry name" value="ResIII"/>
    <property type="match status" value="1"/>
</dbReference>
<dbReference type="SMART" id="SM00487">
    <property type="entry name" value="DEXDc"/>
    <property type="match status" value="1"/>
</dbReference>
<dbReference type="GO" id="GO:0016787">
    <property type="term" value="F:hydrolase activity"/>
    <property type="evidence" value="ECO:0007669"/>
    <property type="project" value="InterPro"/>
</dbReference>
<dbReference type="GeneID" id="80538177"/>
<dbReference type="InterPro" id="IPR014001">
    <property type="entry name" value="Helicase_ATP-bd"/>
</dbReference>
<dbReference type="Proteomes" id="UP000831798">
    <property type="component" value="Segment"/>
</dbReference>
<dbReference type="InterPro" id="IPR027417">
    <property type="entry name" value="P-loop_NTPase"/>
</dbReference>
<dbReference type="InterPro" id="IPR006935">
    <property type="entry name" value="Helicase/UvrB_N"/>
</dbReference>
<evidence type="ECO:0000313" key="3">
    <source>
        <dbReference type="Proteomes" id="UP000831798"/>
    </source>
</evidence>
<dbReference type="GO" id="GO:0003677">
    <property type="term" value="F:DNA binding"/>
    <property type="evidence" value="ECO:0007669"/>
    <property type="project" value="InterPro"/>
</dbReference>
<sequence length="731" mass="81617">MDNYKTYTTEEVEFVSVMADWAIESNHKQLEKLHTRLFNDNKPAFKATWQYYSADLHVAMLNASQDDPLAIGLAEMIERGYVQNTITKQKVHLFASACGTGKTTAMPFVWAKHFGYERILLLVPRIMAARNAYSEYAKKGRKVYCRAGGETMSNCVIRKCELGIVSMGSLPGVLRTNAMGDLSKTLIIYDECHDVSSETIVAWALITTKLKTDIVCTSATPQHFGFPSLKNMKTTNWFIAEPIDDKAMKAKGKYWSNKMRSQRLLDLSMILKDLPLSGQNCAIVGASLKVADHIAQNFPYKFAYEVSVSASGMSFRKAGGIVEKKVTKADTKTLAEWVDGLDNILYLCTPVVEVGVTLPNLDFVIDCGSRYRIQIDRQAITMDTYPRASISKSSVEPATYAEITQVMGRVSRVRPGTSLVFNAENLVGSTMSWSDMVIGNGRLVEAGLPRCFDVPEPTPGKGFIANAKEFIRQNNGKYDENTLQEVKTAERAIETAEALILLGKVPKGQRVLPLTDVLRKFKEGHKAFPFSTTEVTPESAQTNQAVFLGLTYESVKKRKEKFETIKAPKKVTFVEPSVSLPISQTTWDTTEEGLPDLNFDVEQQEIAHDINEAQALLVQAEVDEQENDSVTSAFLTADGELEEEINVDEGYVRPSIETEFFLEKLRKTQIDVTPQGLPPLEASEAASERSEFEAHLITRRRHPVIAFADRTISLFVKCLAKILKVILRPFR</sequence>
<evidence type="ECO:0000259" key="1">
    <source>
        <dbReference type="PROSITE" id="PS51192"/>
    </source>
</evidence>
<reference evidence="2" key="1">
    <citation type="journal article" date="2019" name="Front. Cell. Infect. Microbiol.">
        <title>Extreme Diversity of Mycoviruses Present in Isolates of Rhizoctonia solani AG2-2 LP From Zoysia japonica From Brazil.</title>
        <authorList>
            <person name="Picarelli M.A.S.C."/>
            <person name="Forgia M."/>
            <person name="Rivas E.B."/>
            <person name="Nerva L."/>
            <person name="Chiapello M."/>
            <person name="Turina M."/>
            <person name="Colariccio A."/>
        </authorList>
    </citation>
    <scope>NUCLEOTIDE SEQUENCE</scope>
    <source>
        <strain evidence="2">BR18</strain>
    </source>
</reference>
<accession>A0AAE6HX72</accession>
<feature type="domain" description="Helicase ATP-binding" evidence="1">
    <location>
        <begin position="83"/>
        <end position="239"/>
    </location>
</feature>
<protein>
    <recommendedName>
        <fullName evidence="1">Helicase ATP-binding domain-containing protein</fullName>
    </recommendedName>
</protein>
<proteinExistence type="predicted"/>
<dbReference type="GO" id="GO:0005524">
    <property type="term" value="F:ATP binding"/>
    <property type="evidence" value="ECO:0007669"/>
    <property type="project" value="InterPro"/>
</dbReference>
<evidence type="ECO:0000313" key="2">
    <source>
        <dbReference type="EMBL" id="QDW92693.1"/>
    </source>
</evidence>
<dbReference type="EMBL" id="MK558257">
    <property type="protein sequence ID" value="QDW92693.1"/>
    <property type="molecule type" value="Genomic_RNA"/>
</dbReference>
<organism evidence="2 3">
    <name type="scientific">Rhizoctonia solani fusarivirus 1</name>
    <dbReference type="NCBI Taxonomy" id="2599953"/>
    <lineage>
        <taxon>Viruses</taxon>
        <taxon>Riboviria</taxon>
        <taxon>Orthornavirae</taxon>
        <taxon>Pisuviricota</taxon>
        <taxon>Duplopiviricetes</taxon>
        <taxon>Durnavirales</taxon>
        <taxon>Fusariviridae</taxon>
        <taxon>Betafusarivirus</taxon>
        <taxon>Betafusarivirus rhizoctoniae</taxon>
    </lineage>
</organism>
<keyword evidence="3" id="KW-1185">Reference proteome</keyword>
<dbReference type="PROSITE" id="PS51192">
    <property type="entry name" value="HELICASE_ATP_BIND_1"/>
    <property type="match status" value="1"/>
</dbReference>